<evidence type="ECO:0000256" key="4">
    <source>
        <dbReference type="ARBA" id="ARBA00023006"/>
    </source>
</evidence>
<keyword evidence="2" id="KW-0399">Innate immunity</keyword>
<keyword evidence="5" id="KW-0395">Inflammatory response</keyword>
<evidence type="ECO:0000313" key="9">
    <source>
        <dbReference type="Proteomes" id="UP000595437"/>
    </source>
</evidence>
<evidence type="ECO:0000256" key="3">
    <source>
        <dbReference type="ARBA" id="ARBA00022859"/>
    </source>
</evidence>
<dbReference type="Gene3D" id="2.60.40.150">
    <property type="entry name" value="C2 domain"/>
    <property type="match status" value="1"/>
</dbReference>
<dbReference type="Gene3D" id="1.10.8.10">
    <property type="entry name" value="DNA helicase RuvA subunit, C-terminal domain"/>
    <property type="match status" value="1"/>
</dbReference>
<dbReference type="InterPro" id="IPR000008">
    <property type="entry name" value="C2_dom"/>
</dbReference>
<dbReference type="InterPro" id="IPR035892">
    <property type="entry name" value="C2_domain_sf"/>
</dbReference>
<evidence type="ECO:0000256" key="1">
    <source>
        <dbReference type="ARBA" id="ARBA00009278"/>
    </source>
</evidence>
<keyword evidence="9" id="KW-1185">Reference proteome</keyword>
<dbReference type="InterPro" id="IPR003892">
    <property type="entry name" value="CUE"/>
</dbReference>
<feature type="domain" description="CUE" evidence="7">
    <location>
        <begin position="199"/>
        <end position="240"/>
    </location>
</feature>
<keyword evidence="4" id="KW-0072">Autophagy</keyword>
<comment type="similarity">
    <text evidence="1">Belongs to the tollip family.</text>
</comment>
<dbReference type="PROSITE" id="PS51140">
    <property type="entry name" value="CUE"/>
    <property type="match status" value="1"/>
</dbReference>
<dbReference type="GO" id="GO:0031624">
    <property type="term" value="F:ubiquitin conjugating enzyme binding"/>
    <property type="evidence" value="ECO:0007669"/>
    <property type="project" value="TreeGrafter"/>
</dbReference>
<organism evidence="8 9">
    <name type="scientific">Caligus rogercresseyi</name>
    <name type="common">Sea louse</name>
    <dbReference type="NCBI Taxonomy" id="217165"/>
    <lineage>
        <taxon>Eukaryota</taxon>
        <taxon>Metazoa</taxon>
        <taxon>Ecdysozoa</taxon>
        <taxon>Arthropoda</taxon>
        <taxon>Crustacea</taxon>
        <taxon>Multicrustacea</taxon>
        <taxon>Hexanauplia</taxon>
        <taxon>Copepoda</taxon>
        <taxon>Siphonostomatoida</taxon>
        <taxon>Caligidae</taxon>
        <taxon>Caligus</taxon>
    </lineage>
</organism>
<dbReference type="Pfam" id="PF00168">
    <property type="entry name" value="C2"/>
    <property type="match status" value="1"/>
</dbReference>
<dbReference type="SMART" id="SM00239">
    <property type="entry name" value="C2"/>
    <property type="match status" value="1"/>
</dbReference>
<dbReference type="EMBL" id="CP045890">
    <property type="protein sequence ID" value="QQP55691.1"/>
    <property type="molecule type" value="Genomic_DNA"/>
</dbReference>
<feature type="domain" description="C2" evidence="6">
    <location>
        <begin position="40"/>
        <end position="157"/>
    </location>
</feature>
<dbReference type="PROSITE" id="PS50004">
    <property type="entry name" value="C2"/>
    <property type="match status" value="1"/>
</dbReference>
<name>A0A7T8KH15_CALRO</name>
<dbReference type="SUPFAM" id="SSF49562">
    <property type="entry name" value="C2 domain (Calcium/lipid-binding domain, CaLB)"/>
    <property type="match status" value="1"/>
</dbReference>
<evidence type="ECO:0000313" key="8">
    <source>
        <dbReference type="EMBL" id="QQP55691.1"/>
    </source>
</evidence>
<evidence type="ECO:0000256" key="5">
    <source>
        <dbReference type="ARBA" id="ARBA00023198"/>
    </source>
</evidence>
<dbReference type="InterPro" id="IPR009060">
    <property type="entry name" value="UBA-like_sf"/>
</dbReference>
<dbReference type="GO" id="GO:0005737">
    <property type="term" value="C:cytoplasm"/>
    <property type="evidence" value="ECO:0007669"/>
    <property type="project" value="TreeGrafter"/>
</dbReference>
<gene>
    <name evidence="8" type="ORF">FKW44_000120</name>
</gene>
<dbReference type="GO" id="GO:0043130">
    <property type="term" value="F:ubiquitin binding"/>
    <property type="evidence" value="ECO:0007669"/>
    <property type="project" value="InterPro"/>
</dbReference>
<sequence length="240" mass="26551">KENKLEDSEKVGDGVKAAKVYDSDHAMALALQKQLDLEEVPTGVQGHAAAGPPAAAAYQLTVTVVEAQLARNYGLTRMDPYCRLRVGHSLLRTPTISSGSKEPRWNETFHVILLPGTESIYIEIFDECTFTSDALIAQGSIGLPSNFPLAKVLDDWWPLSGREGPEKEGMIHIIYSINQVMDQRLYLQAPAQPIQIPKLSQDELDEYKKMFPNIDKDTFEAVYVACKGDKTATVNALLDM</sequence>
<keyword evidence="3" id="KW-0391">Immunity</keyword>
<dbReference type="GO" id="GO:0045087">
    <property type="term" value="P:innate immune response"/>
    <property type="evidence" value="ECO:0007669"/>
    <property type="project" value="UniProtKB-KW"/>
</dbReference>
<dbReference type="Proteomes" id="UP000595437">
    <property type="component" value="Chromosome 1"/>
</dbReference>
<dbReference type="OrthoDB" id="9942608at2759"/>
<reference evidence="9" key="1">
    <citation type="submission" date="2021-01" db="EMBL/GenBank/DDBJ databases">
        <title>Caligus Genome Assembly.</title>
        <authorList>
            <person name="Gallardo-Escarate C."/>
        </authorList>
    </citation>
    <scope>NUCLEOTIDE SEQUENCE [LARGE SCALE GENOMIC DNA]</scope>
</reference>
<dbReference type="GO" id="GO:0006511">
    <property type="term" value="P:ubiquitin-dependent protein catabolic process"/>
    <property type="evidence" value="ECO:0007669"/>
    <property type="project" value="TreeGrafter"/>
</dbReference>
<evidence type="ECO:0000256" key="2">
    <source>
        <dbReference type="ARBA" id="ARBA00022588"/>
    </source>
</evidence>
<feature type="non-terminal residue" evidence="8">
    <location>
        <position position="1"/>
    </location>
</feature>
<protein>
    <recommendedName>
        <fullName evidence="10">Toll-interacting protein</fullName>
    </recommendedName>
</protein>
<dbReference type="PANTHER" id="PTHR16461">
    <property type="entry name" value="TOLL-INTERACTING PROTEIN"/>
    <property type="match status" value="1"/>
</dbReference>
<dbReference type="GO" id="GO:0006914">
    <property type="term" value="P:autophagy"/>
    <property type="evidence" value="ECO:0007669"/>
    <property type="project" value="UniProtKB-KW"/>
</dbReference>
<dbReference type="AlphaFoldDB" id="A0A7T8KH15"/>
<evidence type="ECO:0000259" key="6">
    <source>
        <dbReference type="PROSITE" id="PS50004"/>
    </source>
</evidence>
<evidence type="ECO:0000259" key="7">
    <source>
        <dbReference type="PROSITE" id="PS51140"/>
    </source>
</evidence>
<dbReference type="PANTHER" id="PTHR16461:SF5">
    <property type="entry name" value="TOLL-INTERACTING PROTEIN"/>
    <property type="match status" value="1"/>
</dbReference>
<accession>A0A7T8KH15</accession>
<proteinExistence type="inferred from homology"/>
<evidence type="ECO:0008006" key="10">
    <source>
        <dbReference type="Google" id="ProtNLM"/>
    </source>
</evidence>
<dbReference type="SUPFAM" id="SSF46934">
    <property type="entry name" value="UBA-like"/>
    <property type="match status" value="1"/>
</dbReference>